<reference evidence="4 5" key="1">
    <citation type="submission" date="2019-09" db="EMBL/GenBank/DDBJ databases">
        <title>Bird 10,000 Genomes (B10K) Project - Family phase.</title>
        <authorList>
            <person name="Zhang G."/>
        </authorList>
    </citation>
    <scope>NUCLEOTIDE SEQUENCE [LARGE SCALE GENOMIC DNA]</scope>
    <source>
        <strain evidence="4">B10K-DU-002-35</strain>
        <tissue evidence="4">Muscle</tissue>
    </source>
</reference>
<dbReference type="SUPFAM" id="SSF54236">
    <property type="entry name" value="Ubiquitin-like"/>
    <property type="match status" value="1"/>
</dbReference>
<dbReference type="Proteomes" id="UP000565785">
    <property type="component" value="Unassembled WGS sequence"/>
</dbReference>
<feature type="compositionally biased region" description="Polar residues" evidence="1">
    <location>
        <begin position="230"/>
        <end position="244"/>
    </location>
</feature>
<dbReference type="InterPro" id="IPR037983">
    <property type="entry name" value="CBD_Rasip1/Radil"/>
</dbReference>
<dbReference type="GO" id="GO:0001525">
    <property type="term" value="P:angiogenesis"/>
    <property type="evidence" value="ECO:0007669"/>
    <property type="project" value="TreeGrafter"/>
</dbReference>
<feature type="region of interest" description="Disordered" evidence="1">
    <location>
        <begin position="336"/>
        <end position="363"/>
    </location>
</feature>
<dbReference type="Gene3D" id="3.10.20.90">
    <property type="entry name" value="Phosphatidylinositol 3-kinase Catalytic Subunit, Chain A, domain 1"/>
    <property type="match status" value="1"/>
</dbReference>
<protein>
    <submittedName>
        <fullName evidence="4">RAIN protein</fullName>
    </submittedName>
</protein>
<dbReference type="GO" id="GO:0005911">
    <property type="term" value="C:cell-cell junction"/>
    <property type="evidence" value="ECO:0007669"/>
    <property type="project" value="TreeGrafter"/>
</dbReference>
<evidence type="ECO:0000256" key="1">
    <source>
        <dbReference type="SAM" id="MobiDB-lite"/>
    </source>
</evidence>
<dbReference type="GO" id="GO:0007165">
    <property type="term" value="P:signal transduction"/>
    <property type="evidence" value="ECO:0007669"/>
    <property type="project" value="InterPro"/>
</dbReference>
<dbReference type="EMBL" id="VXBP01002109">
    <property type="protein sequence ID" value="NXN93722.1"/>
    <property type="molecule type" value="Genomic_DNA"/>
</dbReference>
<dbReference type="InterPro" id="IPR008984">
    <property type="entry name" value="SMAD_FHA_dom_sf"/>
</dbReference>
<dbReference type="PROSITE" id="PS50200">
    <property type="entry name" value="RA"/>
    <property type="match status" value="1"/>
</dbReference>
<organism evidence="4 5">
    <name type="scientific">Rhinopomastus cyanomelas</name>
    <name type="common">Common scimitarbill</name>
    <dbReference type="NCBI Taxonomy" id="113115"/>
    <lineage>
        <taxon>Eukaryota</taxon>
        <taxon>Metazoa</taxon>
        <taxon>Chordata</taxon>
        <taxon>Craniata</taxon>
        <taxon>Vertebrata</taxon>
        <taxon>Euteleostomi</taxon>
        <taxon>Archelosauria</taxon>
        <taxon>Archosauria</taxon>
        <taxon>Dinosauria</taxon>
        <taxon>Saurischia</taxon>
        <taxon>Theropoda</taxon>
        <taxon>Coelurosauria</taxon>
        <taxon>Aves</taxon>
        <taxon>Neognathae</taxon>
        <taxon>Neoaves</taxon>
        <taxon>Telluraves</taxon>
        <taxon>Coraciimorphae</taxon>
        <taxon>Bucerotiformes</taxon>
        <taxon>Rhinopomastidae</taxon>
        <taxon>Rhinopomastus</taxon>
    </lineage>
</organism>
<dbReference type="InterPro" id="IPR002710">
    <property type="entry name" value="Dilute_dom"/>
</dbReference>
<feature type="region of interest" description="Disordered" evidence="1">
    <location>
        <begin position="1"/>
        <end position="83"/>
    </location>
</feature>
<feature type="non-terminal residue" evidence="4">
    <location>
        <position position="1"/>
    </location>
</feature>
<feature type="domain" description="Ras-associating" evidence="2">
    <location>
        <begin position="75"/>
        <end position="190"/>
    </location>
</feature>
<dbReference type="InterPro" id="IPR029071">
    <property type="entry name" value="Ubiquitin-like_domsf"/>
</dbReference>
<name>A0A7L1N2K5_RHICY</name>
<dbReference type="GO" id="GO:0051020">
    <property type="term" value="F:GTPase binding"/>
    <property type="evidence" value="ECO:0007669"/>
    <property type="project" value="TreeGrafter"/>
</dbReference>
<dbReference type="PANTHER" id="PTHR16027">
    <property type="entry name" value="DILUTE DOMAIN-CONTAINING PROTEIN YPR089W"/>
    <property type="match status" value="1"/>
</dbReference>
<proteinExistence type="predicted"/>
<evidence type="ECO:0000259" key="2">
    <source>
        <dbReference type="PROSITE" id="PS50200"/>
    </source>
</evidence>
<dbReference type="SUPFAM" id="SSF49879">
    <property type="entry name" value="SMAD/FHA domain"/>
    <property type="match status" value="1"/>
</dbReference>
<feature type="region of interest" description="Disordered" evidence="1">
    <location>
        <begin position="580"/>
        <end position="610"/>
    </location>
</feature>
<dbReference type="InterPro" id="IPR052072">
    <property type="entry name" value="Vascular_dev_regulator"/>
</dbReference>
<dbReference type="GO" id="GO:0035024">
    <property type="term" value="P:negative regulation of Rho protein signal transduction"/>
    <property type="evidence" value="ECO:0007669"/>
    <property type="project" value="TreeGrafter"/>
</dbReference>
<evidence type="ECO:0000313" key="5">
    <source>
        <dbReference type="Proteomes" id="UP000565785"/>
    </source>
</evidence>
<sequence length="931" mass="99993">PPSRDSVELRPPGKAKPPRHKRLSNLFHRGGNPAPPGPPHAPSGGGGRWASEKKLSELDPAGGEDPPEEEGPPQLPGVLKIFGGDLSRGANYKSVLATPRSTARQLVREALERYGVRDEDEEEGGGEEGAGAGPGGFVLCDVVGRAAAGGGWLVEHLRAVGDGERPLVLQEVWKPKAGCSRRFEIRRRREVERLWQGEEGDGAPSQSRRLQQSRCRAASGGPAPAKDRSQNLSLRRSISDLNLSTRRRRDRKAVLSVHPAPPGPEGPPDAAGDPPAHRPDGDGEGDNGGPSLELLSQCLIQPPKDRPYFLLLQGYGHQEFVLYIMSYPVHVFGRSERRSGPDRAPTAHPGGPGGGFSSGGAAAAAPGGVLQVDTFLSAPDILPRHCLVRAPRGGGPEGPEGAAATVRPFRGAVVTRNGTPVVRETPLSPGDLLGLGQHFLLLYRDPRGGAPSCPPPWLPPARPALGLGALLRCPGCGRPPAERQEGLRGVLEAPRAELRFRPQDQEPLLREIVRGTLPPEGDEPSEEGDDGVAPLAPAFLLGLCLEHAGTAFPPESLPPLLARVALLVKESVWEKIKEIGDRQPEKAVPQGAPLPPLPPPSQLDAPPPALAPVATDLRPLMLWLANGTELLSLAQARVLQLERDLEMESPSAELSGDLEQCDEALGVLDEVIMSTFQQSVYYLTKTLYSALPALLESNPFAGAGEPSAGGQDLASVPEGVRPLLAIFQGALELTRRCRLHPDLVSQTFGYLFFFCNASLFNALMDRGSSGPFFQWWRGVRIRTNLDLVLDWLTGLGLGDIAGDFFRRLSAAANLLCTPRSLLAKASWPRLRAEYPALTPAQLHHLLRHYQLGLGQSPPPAWEPPPEEREVATTGEILESLADHPPLLLPTQGFRLPLEGGGPVPQGLLKPLRRVRRFLWDLEMGTLPANQR</sequence>
<feature type="non-terminal residue" evidence="4">
    <location>
        <position position="931"/>
    </location>
</feature>
<gene>
    <name evidence="4" type="primary">Rasip1</name>
    <name evidence="4" type="ORF">RHICYA_R15168</name>
</gene>
<dbReference type="SMART" id="SM00314">
    <property type="entry name" value="RA"/>
    <property type="match status" value="1"/>
</dbReference>
<comment type="caution">
    <text evidence="4">The sequence shown here is derived from an EMBL/GenBank/DDBJ whole genome shotgun (WGS) entry which is preliminary data.</text>
</comment>
<feature type="compositionally biased region" description="Low complexity" evidence="1">
    <location>
        <begin position="203"/>
        <end position="219"/>
    </location>
</feature>
<keyword evidence="5" id="KW-1185">Reference proteome</keyword>
<dbReference type="OrthoDB" id="3908708at2759"/>
<dbReference type="CDD" id="cd15472">
    <property type="entry name" value="Myo5p-like_CBD_Rasip1"/>
    <property type="match status" value="1"/>
</dbReference>
<feature type="compositionally biased region" description="Pro residues" evidence="1">
    <location>
        <begin position="592"/>
        <end position="610"/>
    </location>
</feature>
<dbReference type="SMART" id="SM01132">
    <property type="entry name" value="DIL"/>
    <property type="match status" value="1"/>
</dbReference>
<feature type="region of interest" description="Disordered" evidence="1">
    <location>
        <begin position="197"/>
        <end position="293"/>
    </location>
</feature>
<evidence type="ECO:0000313" key="4">
    <source>
        <dbReference type="EMBL" id="NXN93722.1"/>
    </source>
</evidence>
<dbReference type="InterPro" id="IPR000159">
    <property type="entry name" value="RA_dom"/>
</dbReference>
<accession>A0A7L1N2K5</accession>
<dbReference type="Gene3D" id="2.60.200.20">
    <property type="match status" value="1"/>
</dbReference>
<dbReference type="PANTHER" id="PTHR16027:SF4">
    <property type="entry name" value="RAS-INTERACTING PROTEIN 1"/>
    <property type="match status" value="1"/>
</dbReference>
<dbReference type="AlphaFoldDB" id="A0A7L1N2K5"/>
<dbReference type="Pfam" id="PF00788">
    <property type="entry name" value="RA"/>
    <property type="match status" value="1"/>
</dbReference>
<feature type="domain" description="Dilute" evidence="3">
    <location>
        <begin position="562"/>
        <end position="879"/>
    </location>
</feature>
<evidence type="ECO:0000259" key="3">
    <source>
        <dbReference type="PROSITE" id="PS51126"/>
    </source>
</evidence>
<dbReference type="PROSITE" id="PS51126">
    <property type="entry name" value="DILUTE"/>
    <property type="match status" value="1"/>
</dbReference>
<dbReference type="Pfam" id="PF01843">
    <property type="entry name" value="DIL"/>
    <property type="match status" value="1"/>
</dbReference>